<dbReference type="EMBL" id="OX459937">
    <property type="protein sequence ID" value="CAI9151925.1"/>
    <property type="molecule type" value="Genomic_DNA"/>
</dbReference>
<name>A0ABN8XTG3_RANTA</name>
<protein>
    <submittedName>
        <fullName evidence="1">Uncharacterized protein</fullName>
    </submittedName>
</protein>
<proteinExistence type="predicted"/>
<reference evidence="1" key="1">
    <citation type="submission" date="2023-04" db="EMBL/GenBank/DDBJ databases">
        <authorList>
            <consortium name="ELIXIR-Norway"/>
        </authorList>
    </citation>
    <scope>NUCLEOTIDE SEQUENCE [LARGE SCALE GENOMIC DNA]</scope>
</reference>
<keyword evidence="2" id="KW-1185">Reference proteome</keyword>
<evidence type="ECO:0000313" key="2">
    <source>
        <dbReference type="Proteomes" id="UP001176941"/>
    </source>
</evidence>
<dbReference type="Proteomes" id="UP001176941">
    <property type="component" value="Chromosome 1"/>
</dbReference>
<organism evidence="1 2">
    <name type="scientific">Rangifer tarandus platyrhynchus</name>
    <name type="common">Svalbard reindeer</name>
    <dbReference type="NCBI Taxonomy" id="3082113"/>
    <lineage>
        <taxon>Eukaryota</taxon>
        <taxon>Metazoa</taxon>
        <taxon>Chordata</taxon>
        <taxon>Craniata</taxon>
        <taxon>Vertebrata</taxon>
        <taxon>Euteleostomi</taxon>
        <taxon>Mammalia</taxon>
        <taxon>Eutheria</taxon>
        <taxon>Laurasiatheria</taxon>
        <taxon>Artiodactyla</taxon>
        <taxon>Ruminantia</taxon>
        <taxon>Pecora</taxon>
        <taxon>Cervidae</taxon>
        <taxon>Odocoileinae</taxon>
        <taxon>Rangifer</taxon>
    </lineage>
</organism>
<evidence type="ECO:0000313" key="1">
    <source>
        <dbReference type="EMBL" id="CAI9151925.1"/>
    </source>
</evidence>
<gene>
    <name evidence="1" type="ORF">MRATA1EN1_LOCUS887</name>
</gene>
<accession>A0ABN8XTG3</accession>
<sequence length="107" mass="12288">MSVWRTDNICQFLTRLSYKETSETISCISFPLPAICLPSLKQAPWMQILLVFGKIWKRLLQLSVQKLLLPAQESNSVVSRIQREPSVLQKTDVVGYLNLNDVYVFSL</sequence>